<sequence length="211" mass="24347">MERNKRKHLLKRFFGYKVPAWFLIILFLGFTLFYFLGRSHALRSEDKKVFSMVKYIKEVNEQVFLNVGIQEVETQTNNTKIPWTNIGVPLTEKKALIILNYDAKLGIKNAVKIESTGVKSYHIEIPKYEIIGISLDAKKPYELYDSTGELLSSSTADIDTGKLVTQSLTDSKQKKYLKQYGSQIENSAKSYYKSLFKSIDSKIKLTFTFDR</sequence>
<proteinExistence type="predicted"/>
<dbReference type="PATRIC" id="fig|1359.32.peg.1864"/>
<evidence type="ECO:0000313" key="3">
    <source>
        <dbReference type="Proteomes" id="UP000076519"/>
    </source>
</evidence>
<feature type="transmembrane region" description="Helical" evidence="1">
    <location>
        <begin position="20"/>
        <end position="37"/>
    </location>
</feature>
<organism evidence="2 3">
    <name type="scientific">Lactococcus lactis subsp. cremoris</name>
    <name type="common">Streptococcus cremoris</name>
    <dbReference type="NCBI Taxonomy" id="1359"/>
    <lineage>
        <taxon>Bacteria</taxon>
        <taxon>Bacillati</taxon>
        <taxon>Bacillota</taxon>
        <taxon>Bacilli</taxon>
        <taxon>Lactobacillales</taxon>
        <taxon>Streptococcaceae</taxon>
        <taxon>Lactococcus</taxon>
    </lineage>
</organism>
<dbReference type="Proteomes" id="UP000076519">
    <property type="component" value="Unassembled WGS sequence"/>
</dbReference>
<evidence type="ECO:0000256" key="1">
    <source>
        <dbReference type="SAM" id="Phobius"/>
    </source>
</evidence>
<comment type="caution">
    <text evidence="2">The sequence shown here is derived from an EMBL/GenBank/DDBJ whole genome shotgun (WGS) entry which is preliminary data.</text>
</comment>
<name>A0A166J9S4_LACLC</name>
<gene>
    <name evidence="2" type="ORF">AB996_1681</name>
</gene>
<protein>
    <recommendedName>
        <fullName evidence="4">DUF4230 domain-containing protein</fullName>
    </recommendedName>
</protein>
<keyword evidence="1" id="KW-0812">Transmembrane</keyword>
<keyword evidence="1" id="KW-0472">Membrane</keyword>
<dbReference type="EMBL" id="LIYF01000027">
    <property type="protein sequence ID" value="KZK05800.1"/>
    <property type="molecule type" value="Genomic_DNA"/>
</dbReference>
<dbReference type="InterPro" id="IPR025324">
    <property type="entry name" value="DUF4230"/>
</dbReference>
<accession>A0A166J9S4</accession>
<evidence type="ECO:0000313" key="2">
    <source>
        <dbReference type="EMBL" id="KZK05800.1"/>
    </source>
</evidence>
<dbReference type="Pfam" id="PF14014">
    <property type="entry name" value="DUF4230"/>
    <property type="match status" value="1"/>
</dbReference>
<dbReference type="AlphaFoldDB" id="A0A166J9S4"/>
<evidence type="ECO:0008006" key="4">
    <source>
        <dbReference type="Google" id="ProtNLM"/>
    </source>
</evidence>
<reference evidence="2 3" key="1">
    <citation type="submission" date="2015-08" db="EMBL/GenBank/DDBJ databases">
        <title>Draft Genome Sequences of 11 Lactococcus lactis subspecies cremoris strains.</title>
        <authorList>
            <person name="Wels M."/>
            <person name="Backus L."/>
            <person name="Boekhorst J."/>
            <person name="Dijkstra A."/>
            <person name="Beerthuizen M."/>
            <person name="Siezen R."/>
            <person name="Bachmann H."/>
            <person name="Van Hijum S."/>
        </authorList>
    </citation>
    <scope>NUCLEOTIDE SEQUENCE [LARGE SCALE GENOMIC DNA]</scope>
    <source>
        <strain evidence="2 3">KW10</strain>
    </source>
</reference>
<keyword evidence="1" id="KW-1133">Transmembrane helix</keyword>